<gene>
    <name evidence="10" type="primary">LOC117214258</name>
</gene>
<keyword evidence="4" id="KW-0210">Decarboxylase</keyword>
<organism evidence="9 10">
    <name type="scientific">Bombus bifarius</name>
    <dbReference type="NCBI Taxonomy" id="103933"/>
    <lineage>
        <taxon>Eukaryota</taxon>
        <taxon>Metazoa</taxon>
        <taxon>Ecdysozoa</taxon>
        <taxon>Arthropoda</taxon>
        <taxon>Hexapoda</taxon>
        <taxon>Insecta</taxon>
        <taxon>Pterygota</taxon>
        <taxon>Neoptera</taxon>
        <taxon>Endopterygota</taxon>
        <taxon>Hymenoptera</taxon>
        <taxon>Apocrita</taxon>
        <taxon>Aculeata</taxon>
        <taxon>Apoidea</taxon>
        <taxon>Anthophila</taxon>
        <taxon>Apidae</taxon>
        <taxon>Bombus</taxon>
        <taxon>Pyrobombus</taxon>
    </lineage>
</organism>
<dbReference type="InterPro" id="IPR015421">
    <property type="entry name" value="PyrdxlP-dep_Trfase_major"/>
</dbReference>
<evidence type="ECO:0000256" key="2">
    <source>
        <dbReference type="ARBA" id="ARBA00009533"/>
    </source>
</evidence>
<evidence type="ECO:0000313" key="10">
    <source>
        <dbReference type="RefSeq" id="XP_033316089.1"/>
    </source>
</evidence>
<dbReference type="Pfam" id="PF00282">
    <property type="entry name" value="Pyridoxal_deC"/>
    <property type="match status" value="1"/>
</dbReference>
<evidence type="ECO:0000256" key="6">
    <source>
        <dbReference type="ARBA" id="ARBA00023239"/>
    </source>
</evidence>
<dbReference type="InterPro" id="IPR002129">
    <property type="entry name" value="PyrdxlP-dep_de-COase"/>
</dbReference>
<dbReference type="GO" id="GO:0030170">
    <property type="term" value="F:pyridoxal phosphate binding"/>
    <property type="evidence" value="ECO:0007669"/>
    <property type="project" value="InterPro"/>
</dbReference>
<dbReference type="CTD" id="136029190"/>
<dbReference type="PANTHER" id="PTHR45677:SF12">
    <property type="entry name" value="BLACK, ISOFORM A"/>
    <property type="match status" value="1"/>
</dbReference>
<comment type="cofactor">
    <cofactor evidence="1 7 8">
        <name>pyridoxal 5'-phosphate</name>
        <dbReference type="ChEBI" id="CHEBI:597326"/>
    </cofactor>
</comment>
<reference evidence="10" key="1">
    <citation type="submission" date="2025-08" db="UniProtKB">
        <authorList>
            <consortium name="RefSeq"/>
        </authorList>
    </citation>
    <scope>IDENTIFICATION</scope>
    <source>
        <tissue evidence="10">Muscle</tissue>
    </source>
</reference>
<accession>A0A6P8N6G5</accession>
<dbReference type="FunFam" id="3.40.640.10:FF:000016">
    <property type="entry name" value="Glutamate decarboxylase like 1"/>
    <property type="match status" value="1"/>
</dbReference>
<evidence type="ECO:0000256" key="5">
    <source>
        <dbReference type="ARBA" id="ARBA00022898"/>
    </source>
</evidence>
<sequence>MPANEGTVSVSPPQIGDNFLRKVCDNSLQSNLARLSSGDDEEDYQDGCPNSIANGESREDCNYRSLPVREVHEKFMRSFIDLLLEEAVFEGTSRKNKVVEWMKPAALRSAIDLKLSDQGCSHEKLFTLARNVIKYSVKTGHPRFINQLYSSVDPYGLLGQWLTDALNPSVYTYEVSPVFSLMEEEILREMRKIVGWKDGKGEGIFCPGGSIANGYAINLARHYRFPQLKELGLSSAGRLIIFTSRDSHYSVKKLSAFLGLGTSNVYEVKTNSRGKMCITNLEAQIKKALDEGAVPLMVSATAGTTVLGAFDPLREIAIICKKYNLWFHVDAAWGGGALMSTKHRYLLDGVELADSVTWNPHKLLAAPQQCSTLLLRHEDLLQAAHSSKASYLFQPDKFYDSSFDSGDKHVQCGRRADVMKFWFMWKAKGTHGLEKHVDRVFELARYFTDYIRHREGFKLMLEPECTNVCFWYVPPSKRHLQDGELFKALEKIGPDVKERMVKKGSMLITYQPLRELPNFFRLVLQNSGLTKADMRFFAEEIERLAIDL</sequence>
<evidence type="ECO:0000256" key="4">
    <source>
        <dbReference type="ARBA" id="ARBA00022793"/>
    </source>
</evidence>
<evidence type="ECO:0000256" key="1">
    <source>
        <dbReference type="ARBA" id="ARBA00001933"/>
    </source>
</evidence>
<comment type="similarity">
    <text evidence="2 8">Belongs to the group II decarboxylase family.</text>
</comment>
<dbReference type="GO" id="GO:0019752">
    <property type="term" value="P:carboxylic acid metabolic process"/>
    <property type="evidence" value="ECO:0007669"/>
    <property type="project" value="InterPro"/>
</dbReference>
<dbReference type="SUPFAM" id="SSF53383">
    <property type="entry name" value="PLP-dependent transferases"/>
    <property type="match status" value="1"/>
</dbReference>
<feature type="modified residue" description="N6-(pyridoxal phosphate)lysine" evidence="7">
    <location>
        <position position="362"/>
    </location>
</feature>
<keyword evidence="9" id="KW-1185">Reference proteome</keyword>
<evidence type="ECO:0000256" key="8">
    <source>
        <dbReference type="RuleBase" id="RU000382"/>
    </source>
</evidence>
<dbReference type="CDD" id="cd06450">
    <property type="entry name" value="DOPA_deC_like"/>
    <property type="match status" value="1"/>
</dbReference>
<proteinExistence type="inferred from homology"/>
<dbReference type="KEGG" id="bbif:117214258"/>
<name>A0A6P8N6G5_9HYME</name>
<protein>
    <submittedName>
        <fullName evidence="10">Cysteine sulfinic acid decarboxylase</fullName>
    </submittedName>
</protein>
<dbReference type="GeneID" id="117214258"/>
<dbReference type="AlphaFoldDB" id="A0A6P8N6G5"/>
<dbReference type="GO" id="GO:0005737">
    <property type="term" value="C:cytoplasm"/>
    <property type="evidence" value="ECO:0007669"/>
    <property type="project" value="TreeGrafter"/>
</dbReference>
<comment type="subunit">
    <text evidence="3">Homodimer.</text>
</comment>
<dbReference type="RefSeq" id="XP_033316089.1">
    <property type="nucleotide sequence ID" value="XM_033460198.1"/>
</dbReference>
<evidence type="ECO:0000313" key="9">
    <source>
        <dbReference type="Proteomes" id="UP000515164"/>
    </source>
</evidence>
<keyword evidence="5 7" id="KW-0663">Pyridoxal phosphate</keyword>
<evidence type="ECO:0000256" key="7">
    <source>
        <dbReference type="PIRSR" id="PIRSR602129-50"/>
    </source>
</evidence>
<dbReference type="Gene3D" id="3.40.640.10">
    <property type="entry name" value="Type I PLP-dependent aspartate aminotransferase-like (Major domain)"/>
    <property type="match status" value="1"/>
</dbReference>
<dbReference type="Gene3D" id="3.90.1150.170">
    <property type="match status" value="1"/>
</dbReference>
<dbReference type="PANTHER" id="PTHR45677">
    <property type="entry name" value="GLUTAMATE DECARBOXYLASE-RELATED"/>
    <property type="match status" value="1"/>
</dbReference>
<keyword evidence="6 8" id="KW-0456">Lyase</keyword>
<dbReference type="InterPro" id="IPR015424">
    <property type="entry name" value="PyrdxlP-dep_Trfase"/>
</dbReference>
<dbReference type="Proteomes" id="UP000515164">
    <property type="component" value="Unplaced"/>
</dbReference>
<evidence type="ECO:0000256" key="3">
    <source>
        <dbReference type="ARBA" id="ARBA00011738"/>
    </source>
</evidence>
<dbReference type="GO" id="GO:0016831">
    <property type="term" value="F:carboxy-lyase activity"/>
    <property type="evidence" value="ECO:0007669"/>
    <property type="project" value="UniProtKB-KW"/>
</dbReference>